<reference evidence="1 2" key="1">
    <citation type="submission" date="2018-06" db="EMBL/GenBank/DDBJ databases">
        <authorList>
            <consortium name="Pathogen Informatics"/>
            <person name="Doyle S."/>
        </authorList>
    </citation>
    <scope>NUCLEOTIDE SEQUENCE [LARGE SCALE GENOMIC DNA]</scope>
    <source>
        <strain evidence="1 2">NCTC11179</strain>
    </source>
</reference>
<protein>
    <submittedName>
        <fullName evidence="1">Uncharacterized protein</fullName>
    </submittedName>
</protein>
<evidence type="ECO:0000313" key="1">
    <source>
        <dbReference type="EMBL" id="STZ28140.1"/>
    </source>
</evidence>
<evidence type="ECO:0000313" key="2">
    <source>
        <dbReference type="Proteomes" id="UP000255024"/>
    </source>
</evidence>
<gene>
    <name evidence="1" type="ORF">NCTC11179_01681</name>
</gene>
<name>A0A378RR31_MYROD</name>
<accession>A0A378RR31</accession>
<organism evidence="1 2">
    <name type="scientific">Myroides odoratus</name>
    <name type="common">Flavobacterium odoratum</name>
    <dbReference type="NCBI Taxonomy" id="256"/>
    <lineage>
        <taxon>Bacteria</taxon>
        <taxon>Pseudomonadati</taxon>
        <taxon>Bacteroidota</taxon>
        <taxon>Flavobacteriia</taxon>
        <taxon>Flavobacteriales</taxon>
        <taxon>Flavobacteriaceae</taxon>
        <taxon>Myroides</taxon>
    </lineage>
</organism>
<dbReference type="Proteomes" id="UP000255024">
    <property type="component" value="Unassembled WGS sequence"/>
</dbReference>
<dbReference type="AlphaFoldDB" id="A0A378RR31"/>
<sequence>MTSNEIFELDTTSICELVGKRFMVSYKEERNGKVESVSRDKKLIALDYTDKQQVNHYIFSDGMQHFKVPHTQLVTMTQL</sequence>
<keyword evidence="2" id="KW-1185">Reference proteome</keyword>
<dbReference type="EMBL" id="UGQL01000001">
    <property type="protein sequence ID" value="STZ28140.1"/>
    <property type="molecule type" value="Genomic_DNA"/>
</dbReference>
<proteinExistence type="predicted"/>
<dbReference type="RefSeq" id="WP_115091000.1">
    <property type="nucleotide sequence ID" value="NZ_CP068107.1"/>
</dbReference>